<gene>
    <name evidence="1" type="ORF">E0486_13380</name>
</gene>
<organism evidence="1 2">
    <name type="scientific">Flaviaesturariibacter aridisoli</name>
    <dbReference type="NCBI Taxonomy" id="2545761"/>
    <lineage>
        <taxon>Bacteria</taxon>
        <taxon>Pseudomonadati</taxon>
        <taxon>Bacteroidota</taxon>
        <taxon>Chitinophagia</taxon>
        <taxon>Chitinophagales</taxon>
        <taxon>Chitinophagaceae</taxon>
        <taxon>Flaviaestuariibacter</taxon>
    </lineage>
</organism>
<evidence type="ECO:0000313" key="1">
    <source>
        <dbReference type="EMBL" id="TCZ68865.1"/>
    </source>
</evidence>
<dbReference type="RefSeq" id="WP_131852683.1">
    <property type="nucleotide sequence ID" value="NZ_SKFH01000024.1"/>
</dbReference>
<dbReference type="EMBL" id="SKFH01000024">
    <property type="protein sequence ID" value="TCZ68865.1"/>
    <property type="molecule type" value="Genomic_DNA"/>
</dbReference>
<accession>A0A4R4DX03</accession>
<comment type="caution">
    <text evidence="1">The sequence shown here is derived from an EMBL/GenBank/DDBJ whole genome shotgun (WGS) entry which is preliminary data.</text>
</comment>
<dbReference type="Proteomes" id="UP000295164">
    <property type="component" value="Unassembled WGS sequence"/>
</dbReference>
<dbReference type="AlphaFoldDB" id="A0A4R4DX03"/>
<keyword evidence="2" id="KW-1185">Reference proteome</keyword>
<protein>
    <recommendedName>
        <fullName evidence="3">SdiA-regulated family protein</fullName>
    </recommendedName>
</protein>
<sequence length="288" mass="31969">MIFLLSSCQLFTNPHSPAGYVLPRPEIHFLGKKLSEVSGLFYLKGTSSMLAIADDKKHVFRVYTDGTVDDFYTEEFAPSADYEDVLQLDSTVYVLASDGTLFASHRADSGLVTETYHLEVPLPETVERDAEGKPKEGSVDFETMYYDSSARGVILLSKNIKGENNTGVRTAWRFDPATRRFDPKPFYTIRQKDVADVLKDGKAQFKPSAAAFNPLSGQLFILSSAGHLLVITNGRDSVEAAYRLNPSFYPQAEGIAFAENGDMYISNEAKLGKATLLRIPYGRKGKRH</sequence>
<dbReference type="SUPFAM" id="SSF101898">
    <property type="entry name" value="NHL repeat"/>
    <property type="match status" value="1"/>
</dbReference>
<evidence type="ECO:0000313" key="2">
    <source>
        <dbReference type="Proteomes" id="UP000295164"/>
    </source>
</evidence>
<dbReference type="OrthoDB" id="5292493at2"/>
<name>A0A4R4DX03_9BACT</name>
<proteinExistence type="predicted"/>
<reference evidence="1 2" key="1">
    <citation type="submission" date="2019-03" db="EMBL/GenBank/DDBJ databases">
        <authorList>
            <person name="Kim M.K.M."/>
        </authorList>
    </citation>
    <scope>NUCLEOTIDE SEQUENCE [LARGE SCALE GENOMIC DNA]</scope>
    <source>
        <strain evidence="1 2">17J68-15</strain>
    </source>
</reference>
<evidence type="ECO:0008006" key="3">
    <source>
        <dbReference type="Google" id="ProtNLM"/>
    </source>
</evidence>